<feature type="signal peptide" evidence="2">
    <location>
        <begin position="1"/>
        <end position="20"/>
    </location>
</feature>
<feature type="transmembrane region" description="Helical" evidence="1">
    <location>
        <begin position="494"/>
        <end position="517"/>
    </location>
</feature>
<feature type="transmembrane region" description="Helical" evidence="1">
    <location>
        <begin position="422"/>
        <end position="443"/>
    </location>
</feature>
<feature type="transmembrane region" description="Helical" evidence="1">
    <location>
        <begin position="582"/>
        <end position="601"/>
    </location>
</feature>
<comment type="caution">
    <text evidence="3">The sequence shown here is derived from an EMBL/GenBank/DDBJ whole genome shotgun (WGS) entry which is preliminary data.</text>
</comment>
<dbReference type="RefSeq" id="WP_184203795.1">
    <property type="nucleotide sequence ID" value="NZ_JACHGW010000008.1"/>
</dbReference>
<gene>
    <name evidence="3" type="ORF">HNQ39_005545</name>
</gene>
<keyword evidence="2" id="KW-0732">Signal</keyword>
<sequence>MNLRSPRFFALLAGAALATAALNPLTSNLARTQLGMVFGGSQKVVQNLYSLGLKQEDMPLSWALPAPEPQHTEEAYARTLAAHPDDTELQIAGVLQDTDRTKLLPRLRARAQTSNRPEWHIAALRCACRGELFPRNRAQEQELLSAEPLRGAQDRPIDSAAFERALTDAQRGAALDPSNAFFPAMEALTLYGLKRDSKAQAALHRAALCPRFDDGVRTEMQGTLRLREAALGPQLALTETAVAAATLFPHYASLRALARLATVQAMQKEQAGDIKNGLALRRSVMLLGERVGQQSNNHIGALVGTAMVAVAYGRPGGAPAVASPSAAQAHLQGPPGCLDCTEDLPSAEEQATRKAQAEAVATERLRQWKAFATKNGAKDLVETIVQNRARKETLTATYEKTTDQSLYGVSRVMIQNFRHLTALNLLLSFALVVLLGGIGKLLLRRWPAGEAAHPAVGWGLGLVFCPLLLPVALWKLRKAEGSWGRRLGLLSATWLLPYLAIALLVRAEAGAIAPWLAMVGLMQGLAGGTSAPEMEGAVLLWTSLVGVTLALPLLWLVGLALVSWRRRVPATYGVARGTAQTALPVAAALCVAYALLVPSVAQQERQLKRELAELTASETAYQARLAAQSQR</sequence>
<dbReference type="EMBL" id="JACHGW010000008">
    <property type="protein sequence ID" value="MBB6053703.1"/>
    <property type="molecule type" value="Genomic_DNA"/>
</dbReference>
<evidence type="ECO:0000313" key="3">
    <source>
        <dbReference type="EMBL" id="MBB6053703.1"/>
    </source>
</evidence>
<evidence type="ECO:0000313" key="4">
    <source>
        <dbReference type="Proteomes" id="UP000520814"/>
    </source>
</evidence>
<keyword evidence="4" id="KW-1185">Reference proteome</keyword>
<feature type="transmembrane region" description="Helical" evidence="1">
    <location>
        <begin position="538"/>
        <end position="562"/>
    </location>
</feature>
<evidence type="ECO:0000256" key="2">
    <source>
        <dbReference type="SAM" id="SignalP"/>
    </source>
</evidence>
<protein>
    <submittedName>
        <fullName evidence="3">Uncharacterized protein</fullName>
    </submittedName>
</protein>
<keyword evidence="1" id="KW-0472">Membrane</keyword>
<reference evidence="3 4" key="1">
    <citation type="submission" date="2020-08" db="EMBL/GenBank/DDBJ databases">
        <title>Genomic Encyclopedia of Type Strains, Phase IV (KMG-IV): sequencing the most valuable type-strain genomes for metagenomic binning, comparative biology and taxonomic classification.</title>
        <authorList>
            <person name="Goeker M."/>
        </authorList>
    </citation>
    <scope>NUCLEOTIDE SEQUENCE [LARGE SCALE GENOMIC DNA]</scope>
    <source>
        <strain evidence="3 4">DSM 23562</strain>
    </source>
</reference>
<dbReference type="Proteomes" id="UP000520814">
    <property type="component" value="Unassembled WGS sequence"/>
</dbReference>
<keyword evidence="1" id="KW-1133">Transmembrane helix</keyword>
<proteinExistence type="predicted"/>
<keyword evidence="1" id="KW-0812">Transmembrane</keyword>
<dbReference type="AlphaFoldDB" id="A0A7W9W9C3"/>
<accession>A0A7W9W9C3</accession>
<feature type="chain" id="PRO_5030569069" evidence="2">
    <location>
        <begin position="21"/>
        <end position="631"/>
    </location>
</feature>
<name>A0A7W9W9C3_ARMRO</name>
<feature type="transmembrane region" description="Helical" evidence="1">
    <location>
        <begin position="455"/>
        <end position="474"/>
    </location>
</feature>
<evidence type="ECO:0000256" key="1">
    <source>
        <dbReference type="SAM" id="Phobius"/>
    </source>
</evidence>
<organism evidence="3 4">
    <name type="scientific">Armatimonas rosea</name>
    <dbReference type="NCBI Taxonomy" id="685828"/>
    <lineage>
        <taxon>Bacteria</taxon>
        <taxon>Bacillati</taxon>
        <taxon>Armatimonadota</taxon>
        <taxon>Armatimonadia</taxon>
        <taxon>Armatimonadales</taxon>
        <taxon>Armatimonadaceae</taxon>
        <taxon>Armatimonas</taxon>
    </lineage>
</organism>